<evidence type="ECO:0000259" key="5">
    <source>
        <dbReference type="Pfam" id="PF02347"/>
    </source>
</evidence>
<comment type="function">
    <text evidence="1 4">The glycine cleavage system catalyzes the degradation of glycine. The P protein binds the alpha-amino group of glycine through its pyridoxal phosphate cofactor; CO(2) is released and the remaining methylamine moiety is then transferred to the lipoamide cofactor of the H protein.</text>
</comment>
<reference evidence="6 8" key="1">
    <citation type="submission" date="2016-10" db="EMBL/GenBank/DDBJ databases">
        <authorList>
            <person name="de Groot N.N."/>
        </authorList>
    </citation>
    <scope>NUCLEOTIDE SEQUENCE [LARGE SCALE GENOMIC DNA]</scope>
    <source>
        <strain evidence="6 8">WG14</strain>
    </source>
</reference>
<dbReference type="Proteomes" id="UP000199322">
    <property type="component" value="Unassembled WGS sequence"/>
</dbReference>
<dbReference type="InterPro" id="IPR015424">
    <property type="entry name" value="PyrdxlP-dep_Trfase"/>
</dbReference>
<dbReference type="HAMAP" id="MF_00712">
    <property type="entry name" value="GcvPA"/>
    <property type="match status" value="1"/>
</dbReference>
<dbReference type="AlphaFoldDB" id="A0A1G6JZA4"/>
<name>A0A1G6JZA4_9BACT</name>
<dbReference type="Proteomes" id="UP000297288">
    <property type="component" value="Unassembled WGS sequence"/>
</dbReference>
<dbReference type="InterPro" id="IPR023010">
    <property type="entry name" value="GcvPA"/>
</dbReference>
<evidence type="ECO:0000313" key="7">
    <source>
        <dbReference type="EMBL" id="TGG88367.1"/>
    </source>
</evidence>
<evidence type="ECO:0000256" key="3">
    <source>
        <dbReference type="ARBA" id="ARBA00049026"/>
    </source>
</evidence>
<dbReference type="Pfam" id="PF02347">
    <property type="entry name" value="GDC-P"/>
    <property type="match status" value="1"/>
</dbReference>
<feature type="domain" description="Glycine cleavage system P-protein N-terminal" evidence="5">
    <location>
        <begin position="6"/>
        <end position="440"/>
    </location>
</feature>
<evidence type="ECO:0000313" key="9">
    <source>
        <dbReference type="Proteomes" id="UP000297288"/>
    </source>
</evidence>
<dbReference type="Gene3D" id="3.40.640.10">
    <property type="entry name" value="Type I PLP-dependent aspartate aminotransferase-like (Major domain)"/>
    <property type="match status" value="1"/>
</dbReference>
<dbReference type="STRING" id="28234.SAMN04488588_0682"/>
<dbReference type="RefSeq" id="WP_091402811.1">
    <property type="nucleotide sequence ID" value="NZ_FMYV01000002.1"/>
</dbReference>
<dbReference type="PANTHER" id="PTHR42806">
    <property type="entry name" value="GLYCINE CLEAVAGE SYSTEM P-PROTEIN"/>
    <property type="match status" value="1"/>
</dbReference>
<evidence type="ECO:0000313" key="6">
    <source>
        <dbReference type="EMBL" id="SDC24023.1"/>
    </source>
</evidence>
<evidence type="ECO:0000313" key="8">
    <source>
        <dbReference type="Proteomes" id="UP000199322"/>
    </source>
</evidence>
<dbReference type="EMBL" id="FMYV01000002">
    <property type="protein sequence ID" value="SDC24023.1"/>
    <property type="molecule type" value="Genomic_DNA"/>
</dbReference>
<comment type="subunit">
    <text evidence="4">The glycine cleavage system is composed of four proteins: P, T, L and H. In this organism, the P 'protein' is a heterodimer of two subunits.</text>
</comment>
<dbReference type="EC" id="1.4.4.2" evidence="4"/>
<organism evidence="6 8">
    <name type="scientific">Geotoga petraea</name>
    <dbReference type="NCBI Taxonomy" id="28234"/>
    <lineage>
        <taxon>Bacteria</taxon>
        <taxon>Thermotogati</taxon>
        <taxon>Thermotogota</taxon>
        <taxon>Thermotogae</taxon>
        <taxon>Petrotogales</taxon>
        <taxon>Petrotogaceae</taxon>
        <taxon>Geotoga</taxon>
    </lineage>
</organism>
<keyword evidence="8" id="KW-1185">Reference proteome</keyword>
<dbReference type="InterPro" id="IPR049315">
    <property type="entry name" value="GDC-P_N"/>
</dbReference>
<evidence type="ECO:0000256" key="2">
    <source>
        <dbReference type="ARBA" id="ARBA00023002"/>
    </source>
</evidence>
<reference evidence="7 9" key="2">
    <citation type="submission" date="2019-04" db="EMBL/GenBank/DDBJ databases">
        <title>Draft genome sequence data and analysis of a Fermenting Bacterium, Geotoga petraea strain HO-Geo1, isolated from heavy-oil petroleum reservoir in Russia.</title>
        <authorList>
            <person name="Grouzdev D.S."/>
            <person name="Semenova E.M."/>
            <person name="Sokolova D.S."/>
            <person name="Tourova T.P."/>
            <person name="Poltaraus A.B."/>
            <person name="Nazina T.N."/>
        </authorList>
    </citation>
    <scope>NUCLEOTIDE SEQUENCE [LARGE SCALE GENOMIC DNA]</scope>
    <source>
        <strain evidence="7 9">HO-Geo1</strain>
    </source>
</reference>
<dbReference type="OrthoDB" id="9771867at2"/>
<dbReference type="InterPro" id="IPR015421">
    <property type="entry name" value="PyrdxlP-dep_Trfase_major"/>
</dbReference>
<accession>A0A1G6JZA4</accession>
<dbReference type="Gene3D" id="3.90.1150.10">
    <property type="entry name" value="Aspartate Aminotransferase, domain 1"/>
    <property type="match status" value="1"/>
</dbReference>
<evidence type="ECO:0000256" key="4">
    <source>
        <dbReference type="HAMAP-Rule" id="MF_00712"/>
    </source>
</evidence>
<keyword evidence="2 4" id="KW-0560">Oxidoreductase</keyword>
<dbReference type="GO" id="GO:0019464">
    <property type="term" value="P:glycine decarboxylation via glycine cleavage system"/>
    <property type="evidence" value="ECO:0007669"/>
    <property type="project" value="UniProtKB-UniRule"/>
</dbReference>
<sequence>MPMYPFLPHTKEEIREMLDVIGVNNVDELYSDVTNLYKDELNIPESMSEIELNQHLKDLAANNRHIREYGTFRGAGIYAHYIPSLVYQIGAKRGFLTAYTPYQAEVSQGTLQIMYEFQTMMSELTGMEVSNSSMYDGATSMAEAILMASRVNKKQKTLISESIHPEYKNVSETYIKPQNIEFDYIKYDEKTGRLDLEDLKNKIDSKTSSIVVGYPNFFGIIEHLDEIKEMLPEKVMMIVVANPIALGMLEAPGNLGADIVVGEGQPLGNAPAMGGPSFGFFTSKRKYIRQMPGRIIGETVDEQGKPGYVMVLQTREQHIRRDKSTSNICSNHAHNALLATIYLNVIGKRGLRDIAYQNYYKAHYLAKKLLETEKFEPFFEADFFNEFTIKYNGNLKILNNKLLDQNYFGPYDLEKNYDKFKNVALFCATELTSKEDVLFLTAFVEGLI</sequence>
<dbReference type="PANTHER" id="PTHR42806:SF1">
    <property type="entry name" value="GLYCINE DEHYDROGENASE (DECARBOXYLATING)"/>
    <property type="match status" value="1"/>
</dbReference>
<dbReference type="EMBL" id="SRME01000002">
    <property type="protein sequence ID" value="TGG88367.1"/>
    <property type="molecule type" value="Genomic_DNA"/>
</dbReference>
<proteinExistence type="inferred from homology"/>
<dbReference type="SUPFAM" id="SSF53383">
    <property type="entry name" value="PLP-dependent transferases"/>
    <property type="match status" value="1"/>
</dbReference>
<dbReference type="InterPro" id="IPR015422">
    <property type="entry name" value="PyrdxlP-dep_Trfase_small"/>
</dbReference>
<dbReference type="GO" id="GO:0009116">
    <property type="term" value="P:nucleoside metabolic process"/>
    <property type="evidence" value="ECO:0007669"/>
    <property type="project" value="InterPro"/>
</dbReference>
<dbReference type="GO" id="GO:0004375">
    <property type="term" value="F:glycine dehydrogenase (decarboxylating) activity"/>
    <property type="evidence" value="ECO:0007669"/>
    <property type="project" value="UniProtKB-EC"/>
</dbReference>
<dbReference type="NCBIfam" id="NF001696">
    <property type="entry name" value="PRK00451.1"/>
    <property type="match status" value="1"/>
</dbReference>
<protein>
    <recommendedName>
        <fullName evidence="4">Probable glycine dehydrogenase (decarboxylating) subunit 1</fullName>
        <ecNumber evidence="4">1.4.4.2</ecNumber>
    </recommendedName>
    <alternativeName>
        <fullName evidence="4">Glycine cleavage system P-protein subunit 1</fullName>
    </alternativeName>
    <alternativeName>
        <fullName evidence="4">Glycine decarboxylase subunit 1</fullName>
    </alternativeName>
    <alternativeName>
        <fullName evidence="4">Glycine dehydrogenase (aminomethyl-transferring) subunit 1</fullName>
    </alternativeName>
</protein>
<evidence type="ECO:0000256" key="1">
    <source>
        <dbReference type="ARBA" id="ARBA00003788"/>
    </source>
</evidence>
<dbReference type="CDD" id="cd00613">
    <property type="entry name" value="GDC-P"/>
    <property type="match status" value="1"/>
</dbReference>
<comment type="catalytic activity">
    <reaction evidence="3 4">
        <text>N(6)-[(R)-lipoyl]-L-lysyl-[glycine-cleavage complex H protein] + glycine + H(+) = N(6)-[(R)-S(8)-aminomethyldihydrolipoyl]-L-lysyl-[glycine-cleavage complex H protein] + CO2</text>
        <dbReference type="Rhea" id="RHEA:24304"/>
        <dbReference type="Rhea" id="RHEA-COMP:10494"/>
        <dbReference type="Rhea" id="RHEA-COMP:10495"/>
        <dbReference type="ChEBI" id="CHEBI:15378"/>
        <dbReference type="ChEBI" id="CHEBI:16526"/>
        <dbReference type="ChEBI" id="CHEBI:57305"/>
        <dbReference type="ChEBI" id="CHEBI:83099"/>
        <dbReference type="ChEBI" id="CHEBI:83143"/>
        <dbReference type="EC" id="1.4.4.2"/>
    </reaction>
</comment>
<dbReference type="InterPro" id="IPR020581">
    <property type="entry name" value="GDC_P"/>
</dbReference>
<comment type="similarity">
    <text evidence="4">Belongs to the GcvP family. N-terminal subunit subfamily.</text>
</comment>
<gene>
    <name evidence="4" type="primary">gcvPA</name>
    <name evidence="7" type="ORF">E4650_04815</name>
    <name evidence="6" type="ORF">SAMN04488588_0682</name>
</gene>
<dbReference type="PIRSF" id="PIRSF006815">
    <property type="entry name" value="GcvPA"/>
    <property type="match status" value="1"/>
</dbReference>